<comment type="caution">
    <text evidence="1">The sequence shown here is derived from an EMBL/GenBank/DDBJ whole genome shotgun (WGS) entry which is preliminary data.</text>
</comment>
<dbReference type="PANTHER" id="PTHR21439:SF0">
    <property type="entry name" value="PROTEIN OSCP1"/>
    <property type="match status" value="1"/>
</dbReference>
<organism evidence="1 2">
    <name type="scientific">Volvox africanus</name>
    <dbReference type="NCBI Taxonomy" id="51714"/>
    <lineage>
        <taxon>Eukaryota</taxon>
        <taxon>Viridiplantae</taxon>
        <taxon>Chlorophyta</taxon>
        <taxon>core chlorophytes</taxon>
        <taxon>Chlorophyceae</taxon>
        <taxon>CS clade</taxon>
        <taxon>Chlamydomonadales</taxon>
        <taxon>Volvocaceae</taxon>
        <taxon>Volvox</taxon>
    </lineage>
</organism>
<protein>
    <submittedName>
        <fullName evidence="1">Uncharacterized protein</fullName>
    </submittedName>
</protein>
<sequence>MSSLAKALLVLNTCCESTFVIHARLSAQNISKESGRKALVALADGVFSQGFLNEIFTSQQPMAMSILRGVIEVKVNQGNMKITGSSMDKLFDLVVSMFKYQVVRSWKPEQLIEITNRHLSEVLDILESYDCSRTTLNMVMDAQIRVKATFDKAGAGELHRIRQALLRVLQEQRIKVSVLIQANAQNNDASFVLAPPCGDRVGTISLYDESGNVIGKERQPIDKYWLPSTPVLGQEIPLGSNLFGQSTCGSEPQSGTSSLHEDVHIVQPNIKLVIDQAHANAPQHSCR</sequence>
<proteinExistence type="predicted"/>
<dbReference type="Proteomes" id="UP001165090">
    <property type="component" value="Unassembled WGS sequence"/>
</dbReference>
<gene>
    <name evidence="1" type="ORF">VaNZ11_008412</name>
</gene>
<accession>A0ABQ5S6M1</accession>
<keyword evidence="2" id="KW-1185">Reference proteome</keyword>
<evidence type="ECO:0000313" key="2">
    <source>
        <dbReference type="Proteomes" id="UP001165090"/>
    </source>
</evidence>
<evidence type="ECO:0000313" key="1">
    <source>
        <dbReference type="EMBL" id="GLI64987.1"/>
    </source>
</evidence>
<dbReference type="PANTHER" id="PTHR21439">
    <property type="entry name" value="OXIDORED-NITRO DOMAIN-CONTAINING PROTEIN"/>
    <property type="match status" value="1"/>
</dbReference>
<reference evidence="1 2" key="1">
    <citation type="journal article" date="2023" name="IScience">
        <title>Expanded male sex-determining region conserved during the evolution of homothallism in the green alga Volvox.</title>
        <authorList>
            <person name="Yamamoto K."/>
            <person name="Matsuzaki R."/>
            <person name="Mahakham W."/>
            <person name="Heman W."/>
            <person name="Sekimoto H."/>
            <person name="Kawachi M."/>
            <person name="Minakuchi Y."/>
            <person name="Toyoda A."/>
            <person name="Nozaki H."/>
        </authorList>
    </citation>
    <scope>NUCLEOTIDE SEQUENCE [LARGE SCALE GENOMIC DNA]</scope>
    <source>
        <strain evidence="1 2">NIES-4468</strain>
    </source>
</reference>
<name>A0ABQ5S6M1_9CHLO</name>
<dbReference type="Pfam" id="PF10188">
    <property type="entry name" value="Oscp1"/>
    <property type="match status" value="1"/>
</dbReference>
<dbReference type="EMBL" id="BSDZ01000021">
    <property type="protein sequence ID" value="GLI64987.1"/>
    <property type="molecule type" value="Genomic_DNA"/>
</dbReference>
<dbReference type="InterPro" id="IPR019332">
    <property type="entry name" value="OSCP1"/>
</dbReference>